<protein>
    <submittedName>
        <fullName evidence="2">AAA family ATPase</fullName>
    </submittedName>
</protein>
<dbReference type="Proteomes" id="UP000534783">
    <property type="component" value="Unassembled WGS sequence"/>
</dbReference>
<dbReference type="EMBL" id="VTOW01000001">
    <property type="protein sequence ID" value="NKE70914.1"/>
    <property type="molecule type" value="Genomic_DNA"/>
</dbReference>
<comment type="caution">
    <text evidence="2">The sequence shown here is derived from an EMBL/GenBank/DDBJ whole genome shotgun (WGS) entry which is preliminary data.</text>
</comment>
<reference evidence="2 3" key="1">
    <citation type="journal article" date="2020" name="Nature">
        <title>Bacterial chemolithoautotrophy via manganese oxidation.</title>
        <authorList>
            <person name="Yu H."/>
            <person name="Leadbetter J.R."/>
        </authorList>
    </citation>
    <scope>NUCLEOTIDE SEQUENCE [LARGE SCALE GENOMIC DNA]</scope>
    <source>
        <strain evidence="2 3">Mn-1</strain>
    </source>
</reference>
<accession>A0A7X6IB07</accession>
<feature type="region of interest" description="Disordered" evidence="1">
    <location>
        <begin position="1"/>
        <end position="21"/>
    </location>
</feature>
<dbReference type="RefSeq" id="WP_168059143.1">
    <property type="nucleotide sequence ID" value="NZ_VTOW01000001.1"/>
</dbReference>
<proteinExistence type="predicted"/>
<evidence type="ECO:0000313" key="3">
    <source>
        <dbReference type="Proteomes" id="UP000534783"/>
    </source>
</evidence>
<keyword evidence="3" id="KW-1185">Reference proteome</keyword>
<evidence type="ECO:0000313" key="2">
    <source>
        <dbReference type="EMBL" id="NKE70914.1"/>
    </source>
</evidence>
<dbReference type="AlphaFoldDB" id="A0A7X6IB07"/>
<name>A0A7X6IB07_9BACT</name>
<organism evidence="2 3">
    <name type="scientific">Candidatus Manganitrophus noduliformans</name>
    <dbReference type="NCBI Taxonomy" id="2606439"/>
    <lineage>
        <taxon>Bacteria</taxon>
        <taxon>Pseudomonadati</taxon>
        <taxon>Nitrospirota</taxon>
        <taxon>Nitrospiria</taxon>
        <taxon>Candidatus Troglogloeales</taxon>
        <taxon>Candidatus Manganitrophaceae</taxon>
        <taxon>Candidatus Manganitrophus</taxon>
    </lineage>
</organism>
<evidence type="ECO:0000256" key="1">
    <source>
        <dbReference type="SAM" id="MobiDB-lite"/>
    </source>
</evidence>
<gene>
    <name evidence="2" type="ORF">MNODULE_09200</name>
</gene>
<sequence>MSNGMTSTDENTSTPDQETADPIRAVLRDLVTWSETLPTWQRDALRRLYLQCNLSQTDIDELHTLCLQSHGLLEQGQTPLIAQPLESAHVPASVTSSGPIALKSIGYVQNVNALASDQTLNFSETGLTIIYGDNGSGKSGYGRVLKRACRARDQEPILPNAYSPSVGKPTARIIYFLNGIVQPEIKWQDGTAAHPDLSHVSVFDSRCALVHVDGKNELAYTPVVLQLLQLLADSCREVSTRLRNKKISLEGQIPSFRKHPASRAGTAVNQIILTLSSSTQVHSVRKLSQLSEQDKIRLETLRNDLATDPAKEIRRLKTLKQRVESLVTVARASEKVLLPGTIDELRRLHTVAKEKTTAAQFAATEAFKREPLPQVGSDVWKELWEAAREFSTREAYPAWPFPNTNTDAFCVLCQQPLSSEAANRLKTFETFVQEKVQQAADEAKQQVSSFNTEIGNLAATKENLREAVRLIRDELDHKQICIKVIRHLTSRVLKKSF</sequence>
<feature type="compositionally biased region" description="Polar residues" evidence="1">
    <location>
        <begin position="1"/>
        <end position="17"/>
    </location>
</feature>